<dbReference type="RefSeq" id="WP_241051116.1">
    <property type="nucleotide sequence ID" value="NZ_JAKZBV010000001.1"/>
</dbReference>
<feature type="region of interest" description="Disordered" evidence="1">
    <location>
        <begin position="1"/>
        <end position="38"/>
    </location>
</feature>
<gene>
    <name evidence="4" type="ORF">L0M17_03120</name>
</gene>
<protein>
    <submittedName>
        <fullName evidence="4">Septum formation family protein</fullName>
    </submittedName>
</protein>
<feature type="transmembrane region" description="Helical" evidence="2">
    <location>
        <begin position="43"/>
        <end position="64"/>
    </location>
</feature>
<dbReference type="Pfam" id="PF13845">
    <property type="entry name" value="Septum_form"/>
    <property type="match status" value="1"/>
</dbReference>
<feature type="domain" description="Septum formation-related" evidence="3">
    <location>
        <begin position="74"/>
        <end position="179"/>
    </location>
</feature>
<evidence type="ECO:0000313" key="4">
    <source>
        <dbReference type="EMBL" id="MCH6468986.1"/>
    </source>
</evidence>
<comment type="caution">
    <text evidence="4">The sequence shown here is derived from an EMBL/GenBank/DDBJ whole genome shotgun (WGS) entry which is preliminary data.</text>
</comment>
<evidence type="ECO:0000256" key="2">
    <source>
        <dbReference type="SAM" id="Phobius"/>
    </source>
</evidence>
<accession>A0ABS9TX82</accession>
<keyword evidence="2" id="KW-1133">Transmembrane helix</keyword>
<name>A0ABS9TX82_9MICC</name>
<evidence type="ECO:0000259" key="3">
    <source>
        <dbReference type="Pfam" id="PF13845"/>
    </source>
</evidence>
<keyword evidence="2" id="KW-0472">Membrane</keyword>
<keyword evidence="5" id="KW-1185">Reference proteome</keyword>
<reference evidence="4 5" key="1">
    <citation type="submission" date="2022-03" db="EMBL/GenBank/DDBJ databases">
        <title>Sinomonas sp. isolated from a soil.</title>
        <authorList>
            <person name="Han J."/>
            <person name="Kim D.-U."/>
        </authorList>
    </citation>
    <scope>NUCLEOTIDE SEQUENCE [LARGE SCALE GENOMIC DNA]</scope>
    <source>
        <strain evidence="4 5">5-5</strain>
    </source>
</reference>
<proteinExistence type="predicted"/>
<evidence type="ECO:0000256" key="1">
    <source>
        <dbReference type="SAM" id="MobiDB-lite"/>
    </source>
</evidence>
<sequence length="195" mass="20737">MESAQGQYGHSVAEPSEPITRRQNRIPERPRRAPRSSRLPATAWGKVLGAGGGVVVLLILWALISSLSAKTQTAVTAPAAEGLTPSANYKTGDCFANFDAGAAANRLVPCTQAHSAQLVATAMYGAGDSYPGKDALEQRASDLCRQTQLTLPQDTSMLRQRNAFPSQSSWSAGDRRVDCFVESTKGNTLTATFLP</sequence>
<evidence type="ECO:0000313" key="5">
    <source>
        <dbReference type="Proteomes" id="UP001202922"/>
    </source>
</evidence>
<dbReference type="EMBL" id="JAKZBV010000001">
    <property type="protein sequence ID" value="MCH6468986.1"/>
    <property type="molecule type" value="Genomic_DNA"/>
</dbReference>
<dbReference type="Proteomes" id="UP001202922">
    <property type="component" value="Unassembled WGS sequence"/>
</dbReference>
<organism evidence="4 5">
    <name type="scientific">Sinomonas terrae</name>
    <dbReference type="NCBI Taxonomy" id="2908838"/>
    <lineage>
        <taxon>Bacteria</taxon>
        <taxon>Bacillati</taxon>
        <taxon>Actinomycetota</taxon>
        <taxon>Actinomycetes</taxon>
        <taxon>Micrococcales</taxon>
        <taxon>Micrococcaceae</taxon>
        <taxon>Sinomonas</taxon>
    </lineage>
</organism>
<keyword evidence="2" id="KW-0812">Transmembrane</keyword>
<dbReference type="InterPro" id="IPR026004">
    <property type="entry name" value="Septum_form"/>
</dbReference>